<dbReference type="InterPro" id="IPR024455">
    <property type="entry name" value="Phage_capsid"/>
</dbReference>
<keyword evidence="4" id="KW-0378">Hydrolase</keyword>
<comment type="subcellular location">
    <subcellularLocation>
        <location evidence="1">Virion</location>
    </subcellularLocation>
</comment>
<evidence type="ECO:0000256" key="1">
    <source>
        <dbReference type="ARBA" id="ARBA00004328"/>
    </source>
</evidence>
<dbReference type="GO" id="GO:0046797">
    <property type="term" value="P:viral procapsid maturation"/>
    <property type="evidence" value="ECO:0007669"/>
    <property type="project" value="UniProtKB-KW"/>
</dbReference>
<name>A0A7L8G8F9_9CAUD</name>
<dbReference type="SUPFAM" id="SSF56563">
    <property type="entry name" value="Major capsid protein gp5"/>
    <property type="match status" value="1"/>
</dbReference>
<evidence type="ECO:0000256" key="2">
    <source>
        <dbReference type="ARBA" id="ARBA00022612"/>
    </source>
</evidence>
<keyword evidence="7" id="KW-1273">Viral capsid maturation</keyword>
<keyword evidence="3" id="KW-0645">Protease</keyword>
<organism evidence="11 12">
    <name type="scientific">Achromobacter phage Mano</name>
    <dbReference type="NCBI Taxonomy" id="2767570"/>
    <lineage>
        <taxon>Viruses</taxon>
        <taxon>Duplodnaviria</taxon>
        <taxon>Heunggongvirae</taxon>
        <taxon>Uroviricota</taxon>
        <taxon>Caudoviricetes</taxon>
        <taxon>Manovirus</taxon>
        <taxon>Manovirus Mano</taxon>
    </lineage>
</organism>
<evidence type="ECO:0000259" key="10">
    <source>
        <dbReference type="Pfam" id="PF05065"/>
    </source>
</evidence>
<dbReference type="EMBL" id="MT708550">
    <property type="protein sequence ID" value="QOE32738.1"/>
    <property type="molecule type" value="Genomic_DNA"/>
</dbReference>
<feature type="domain" description="Prohead serine protease" evidence="9">
    <location>
        <begin position="84"/>
        <end position="181"/>
    </location>
</feature>
<evidence type="ECO:0000256" key="4">
    <source>
        <dbReference type="ARBA" id="ARBA00022801"/>
    </source>
</evidence>
<evidence type="ECO:0000256" key="3">
    <source>
        <dbReference type="ARBA" id="ARBA00022670"/>
    </source>
</evidence>
<evidence type="ECO:0000259" key="9">
    <source>
        <dbReference type="Pfam" id="PF04586"/>
    </source>
</evidence>
<evidence type="ECO:0000313" key="12">
    <source>
        <dbReference type="Proteomes" id="UP000516893"/>
    </source>
</evidence>
<dbReference type="GO" id="GO:0008233">
    <property type="term" value="F:peptidase activity"/>
    <property type="evidence" value="ECO:0007669"/>
    <property type="project" value="UniProtKB-KW"/>
</dbReference>
<protein>
    <submittedName>
        <fullName evidence="11">Major capsid protein</fullName>
    </submittedName>
</protein>
<dbReference type="Gene3D" id="3.30.2400.10">
    <property type="entry name" value="Major capsid protein gp5"/>
    <property type="match status" value="1"/>
</dbReference>
<keyword evidence="2" id="KW-1188">Viral release from host cell</keyword>
<dbReference type="InterPro" id="IPR054612">
    <property type="entry name" value="Phage_capsid-like_C"/>
</dbReference>
<gene>
    <name evidence="11" type="ORF">CPT_Mano_005</name>
</gene>
<keyword evidence="5" id="KW-0946">Virion</keyword>
<feature type="compositionally biased region" description="Basic and acidic residues" evidence="8">
    <location>
        <begin position="28"/>
        <end position="43"/>
    </location>
</feature>
<feature type="domain" description="Phage capsid-like C-terminal" evidence="10">
    <location>
        <begin position="409"/>
        <end position="673"/>
    </location>
</feature>
<reference evidence="11 12" key="1">
    <citation type="submission" date="2020-07" db="EMBL/GenBank/DDBJ databases">
        <title>Complete genome sequence of Achromobacter sp. phage Mano.</title>
        <authorList>
            <person name="Bartz M.L."/>
            <person name="Yao G.W."/>
            <person name="Le T."/>
            <person name="Gonzalez C."/>
            <person name="Young R."/>
            <person name="Liu M."/>
        </authorList>
    </citation>
    <scope>NUCLEOTIDE SEQUENCE [LARGE SCALE GENOMIC DNA]</scope>
</reference>
<dbReference type="NCBIfam" id="TIGR01554">
    <property type="entry name" value="major_cap_HK97"/>
    <property type="match status" value="1"/>
</dbReference>
<feature type="region of interest" description="Disordered" evidence="8">
    <location>
        <begin position="1"/>
        <end position="43"/>
    </location>
</feature>
<evidence type="ECO:0000313" key="11">
    <source>
        <dbReference type="EMBL" id="QOE32738.1"/>
    </source>
</evidence>
<feature type="region of interest" description="Disordered" evidence="8">
    <location>
        <begin position="187"/>
        <end position="224"/>
    </location>
</feature>
<evidence type="ECO:0000256" key="8">
    <source>
        <dbReference type="SAM" id="MobiDB-lite"/>
    </source>
</evidence>
<keyword evidence="6" id="KW-0118">Viral capsid assembly</keyword>
<dbReference type="Proteomes" id="UP000516893">
    <property type="component" value="Segment"/>
</dbReference>
<evidence type="ECO:0000256" key="6">
    <source>
        <dbReference type="ARBA" id="ARBA00022950"/>
    </source>
</evidence>
<accession>A0A7L8G8F9</accession>
<proteinExistence type="predicted"/>
<dbReference type="InterPro" id="IPR054613">
    <property type="entry name" value="Peptidase_S78_dom"/>
</dbReference>
<sequence length="679" mass="74160">MQRDGRDAALPLPSAAKRTADQVATRVSEMRERSDLRRASSEVGAVDKEARTVELSFSSEAEYRRWFGIEILSHAPGAMRVDRLNASAPYLWMHNWDDQRGVVLPNTVRIQDNKGRATVKFSRSEEGERLFQDVQDGITPNVSVGYRIHNAQLIEVRDDDTEVWLVTDWEPYEISSVSVPADITVGHGRSLEKPQEETTPAAPENTGHRNNADQAQQPKPEGKDMNEKIMRDAQGNLVRAEVDENGKYVRTLELLEKADEGVAQQLKRGGEAERKRVAAILDMGDRFKQPDLAREFARSEKSPEEFQAALLEEFNKRAAKPLSEQSRTAEIGMTDADLRRYSLFKAVRALTPGATQADREAAAFEFECSRAAEDKYEKQAKGILVPADVLGRAFNAGGAANTPAGATSGANVVATDLLAGSFIDMLRNRTTIMRLGTPLAGLVGNVDIPKQLGGATAYWVGEGEDAAEGTPVIGQITLNPKTVAAYTDITRRLLKQSTPDAEGIVRRDLLNAMAQAIDLAGYYGTGADDQPRGLKNYAGINAVDFAATYPTFGELVDMESEVSADNADIGSMAYVGNARFRGHCKKTARFGTGTESTIWEMGNTVNGYRTEITNQVANGDVFFGNFADLIIGLWGGLDLTVDPYSLSKSGGLRIVVFQDVDFALRRTESICYGSATVTP</sequence>
<evidence type="ECO:0000256" key="5">
    <source>
        <dbReference type="ARBA" id="ARBA00022844"/>
    </source>
</evidence>
<dbReference type="GO" id="GO:0044423">
    <property type="term" value="C:virion component"/>
    <property type="evidence" value="ECO:0007669"/>
    <property type="project" value="UniProtKB-KW"/>
</dbReference>
<keyword evidence="12" id="KW-1185">Reference proteome</keyword>
<dbReference type="Pfam" id="PF04586">
    <property type="entry name" value="Peptidase_S78"/>
    <property type="match status" value="1"/>
</dbReference>
<dbReference type="Pfam" id="PF05065">
    <property type="entry name" value="Phage_capsid"/>
    <property type="match status" value="1"/>
</dbReference>
<evidence type="ECO:0000256" key="7">
    <source>
        <dbReference type="ARBA" id="ARBA00023045"/>
    </source>
</evidence>
<dbReference type="GO" id="GO:0006508">
    <property type="term" value="P:proteolysis"/>
    <property type="evidence" value="ECO:0007669"/>
    <property type="project" value="UniProtKB-KW"/>
</dbReference>